<comment type="subunit">
    <text evidence="15">Monomer and homodimer. Part of the essential Sec protein translocation apparatus which comprises SecA, SecYEG and auxiliary proteins SecDF. Other proteins may also be involved.</text>
</comment>
<dbReference type="NCBIfam" id="TIGR00963">
    <property type="entry name" value="secA"/>
    <property type="match status" value="1"/>
</dbReference>
<dbReference type="InterPro" id="IPR036670">
    <property type="entry name" value="SecA_X-link_sf"/>
</dbReference>
<comment type="catalytic activity">
    <reaction evidence="15">
        <text>ATP + H2O + cellular proteinSide 1 = ADP + phosphate + cellular proteinSide 2.</text>
        <dbReference type="EC" id="7.4.2.8"/>
    </reaction>
</comment>
<evidence type="ECO:0000256" key="14">
    <source>
        <dbReference type="ARBA" id="ARBA00023136"/>
    </source>
</evidence>
<comment type="subcellular location">
    <subcellularLocation>
        <location evidence="15">Cell membrane</location>
        <topology evidence="15">Peripheral membrane protein</topology>
        <orientation evidence="15">Cytoplasmic side</orientation>
    </subcellularLocation>
    <subcellularLocation>
        <location evidence="15">Cytoplasm</location>
    </subcellularLocation>
    <subcellularLocation>
        <location evidence="2">Membrane</location>
        <topology evidence="2">Peripheral membrane protein</topology>
    </subcellularLocation>
    <text evidence="15">Distribution is 50-50.</text>
</comment>
<name>A0A1F6N3R0_9BACT</name>
<dbReference type="InterPro" id="IPR014001">
    <property type="entry name" value="Helicase_ATP-bd"/>
</dbReference>
<organism evidence="21 22">
    <name type="scientific">Candidatus Magasanikbacteria bacterium RIFCSPLOWO2_01_FULL_40_15</name>
    <dbReference type="NCBI Taxonomy" id="1798686"/>
    <lineage>
        <taxon>Bacteria</taxon>
        <taxon>Candidatus Magasanikiibacteriota</taxon>
    </lineage>
</organism>
<evidence type="ECO:0000256" key="11">
    <source>
        <dbReference type="ARBA" id="ARBA00022927"/>
    </source>
</evidence>
<dbReference type="GO" id="GO:0005886">
    <property type="term" value="C:plasma membrane"/>
    <property type="evidence" value="ECO:0007669"/>
    <property type="project" value="UniProtKB-SubCell"/>
</dbReference>
<evidence type="ECO:0000313" key="22">
    <source>
        <dbReference type="Proteomes" id="UP000177040"/>
    </source>
</evidence>
<dbReference type="PANTHER" id="PTHR30612:SF0">
    <property type="entry name" value="CHLOROPLAST PROTEIN-TRANSPORTING ATPASE"/>
    <property type="match status" value="1"/>
</dbReference>
<feature type="domain" description="Helicase C-terminal" evidence="19">
    <location>
        <begin position="459"/>
        <end position="626"/>
    </location>
</feature>
<evidence type="ECO:0000256" key="2">
    <source>
        <dbReference type="ARBA" id="ARBA00004170"/>
    </source>
</evidence>
<keyword evidence="8 15" id="KW-0547">Nucleotide-binding</keyword>
<keyword evidence="10 15" id="KW-0067">ATP-binding</keyword>
<evidence type="ECO:0000256" key="6">
    <source>
        <dbReference type="ARBA" id="ARBA00022490"/>
    </source>
</evidence>
<dbReference type="PROSITE" id="PS51196">
    <property type="entry name" value="SECA_MOTOR_DEAD"/>
    <property type="match status" value="1"/>
</dbReference>
<keyword evidence="14 15" id="KW-0472">Membrane</keyword>
<dbReference type="Gene3D" id="1.10.3060.10">
    <property type="entry name" value="Helical scaffold and wing domains of SecA"/>
    <property type="match status" value="1"/>
</dbReference>
<dbReference type="NCBIfam" id="NF009538">
    <property type="entry name" value="PRK12904.1"/>
    <property type="match status" value="1"/>
</dbReference>
<dbReference type="InterPro" id="IPR011116">
    <property type="entry name" value="SecA_Wing/Scaffold"/>
</dbReference>
<dbReference type="Pfam" id="PF02810">
    <property type="entry name" value="SEC-C"/>
    <property type="match status" value="1"/>
</dbReference>
<dbReference type="HAMAP" id="MF_01382">
    <property type="entry name" value="SecA"/>
    <property type="match status" value="1"/>
</dbReference>
<dbReference type="Gene3D" id="3.10.450.50">
    <property type="match status" value="1"/>
</dbReference>
<feature type="binding site" evidence="15">
    <location>
        <position position="86"/>
    </location>
    <ligand>
        <name>ATP</name>
        <dbReference type="ChEBI" id="CHEBI:30616"/>
    </ligand>
</feature>
<dbReference type="GO" id="GO:0005829">
    <property type="term" value="C:cytosol"/>
    <property type="evidence" value="ECO:0007669"/>
    <property type="project" value="TreeGrafter"/>
</dbReference>
<dbReference type="GO" id="GO:0065002">
    <property type="term" value="P:intracellular protein transmembrane transport"/>
    <property type="evidence" value="ECO:0007669"/>
    <property type="project" value="UniProtKB-UniRule"/>
</dbReference>
<evidence type="ECO:0000256" key="16">
    <source>
        <dbReference type="RuleBase" id="RU003874"/>
    </source>
</evidence>
<dbReference type="PROSITE" id="PS51192">
    <property type="entry name" value="HELICASE_ATP_BIND_1"/>
    <property type="match status" value="1"/>
</dbReference>
<dbReference type="InterPro" id="IPR011130">
    <property type="entry name" value="SecA_preprotein_X-link_dom"/>
</dbReference>
<dbReference type="FunFam" id="3.40.50.300:FF:000429">
    <property type="entry name" value="Preprotein translocase subunit SecA"/>
    <property type="match status" value="1"/>
</dbReference>
<dbReference type="CDD" id="cd18803">
    <property type="entry name" value="SF2_C_secA"/>
    <property type="match status" value="1"/>
</dbReference>
<evidence type="ECO:0000256" key="17">
    <source>
        <dbReference type="SAM" id="MobiDB-lite"/>
    </source>
</evidence>
<evidence type="ECO:0000256" key="3">
    <source>
        <dbReference type="ARBA" id="ARBA00007650"/>
    </source>
</evidence>
<dbReference type="InterPro" id="IPR036266">
    <property type="entry name" value="SecA_Wing/Scaffold_sf"/>
</dbReference>
<dbReference type="Pfam" id="PF07517">
    <property type="entry name" value="SecA_DEAD"/>
    <property type="match status" value="1"/>
</dbReference>
<dbReference type="GO" id="GO:0043952">
    <property type="term" value="P:protein transport by the Sec complex"/>
    <property type="evidence" value="ECO:0007669"/>
    <property type="project" value="TreeGrafter"/>
</dbReference>
<reference evidence="21 22" key="1">
    <citation type="journal article" date="2016" name="Nat. Commun.">
        <title>Thousands of microbial genomes shed light on interconnected biogeochemical processes in an aquifer system.</title>
        <authorList>
            <person name="Anantharaman K."/>
            <person name="Brown C.T."/>
            <person name="Hug L.A."/>
            <person name="Sharon I."/>
            <person name="Castelle C.J."/>
            <person name="Probst A.J."/>
            <person name="Thomas B.C."/>
            <person name="Singh A."/>
            <person name="Wilkins M.J."/>
            <person name="Karaoz U."/>
            <person name="Brodie E.L."/>
            <person name="Williams K.H."/>
            <person name="Hubbard S.S."/>
            <person name="Banfield J.F."/>
        </authorList>
    </citation>
    <scope>NUCLEOTIDE SEQUENCE [LARGE SCALE GENOMIC DNA]</scope>
</reference>
<dbReference type="InterPro" id="IPR027417">
    <property type="entry name" value="P-loop_NTPase"/>
</dbReference>
<comment type="cofactor">
    <cofactor evidence="1">
        <name>Zn(2+)</name>
        <dbReference type="ChEBI" id="CHEBI:29105"/>
    </cofactor>
</comment>
<dbReference type="GO" id="GO:0005524">
    <property type="term" value="F:ATP binding"/>
    <property type="evidence" value="ECO:0007669"/>
    <property type="project" value="UniProtKB-UniRule"/>
</dbReference>
<evidence type="ECO:0000256" key="9">
    <source>
        <dbReference type="ARBA" id="ARBA00022833"/>
    </source>
</evidence>
<evidence type="ECO:0000256" key="5">
    <source>
        <dbReference type="ARBA" id="ARBA00022475"/>
    </source>
</evidence>
<keyword evidence="11 15" id="KW-0653">Protein transport</keyword>
<evidence type="ECO:0000256" key="7">
    <source>
        <dbReference type="ARBA" id="ARBA00022723"/>
    </source>
</evidence>
<dbReference type="Pfam" id="PF21090">
    <property type="entry name" value="P-loop_SecA"/>
    <property type="match status" value="2"/>
</dbReference>
<keyword evidence="5 15" id="KW-1003">Cell membrane</keyword>
<evidence type="ECO:0000256" key="13">
    <source>
        <dbReference type="ARBA" id="ARBA00023010"/>
    </source>
</evidence>
<dbReference type="SMART" id="SM00957">
    <property type="entry name" value="SecA_DEAD"/>
    <property type="match status" value="1"/>
</dbReference>
<evidence type="ECO:0000259" key="19">
    <source>
        <dbReference type="PROSITE" id="PS51194"/>
    </source>
</evidence>
<dbReference type="GO" id="GO:0017038">
    <property type="term" value="P:protein import"/>
    <property type="evidence" value="ECO:0007669"/>
    <property type="project" value="InterPro"/>
</dbReference>
<dbReference type="GO" id="GO:0031522">
    <property type="term" value="C:cell envelope Sec protein transport complex"/>
    <property type="evidence" value="ECO:0007669"/>
    <property type="project" value="TreeGrafter"/>
</dbReference>
<dbReference type="CDD" id="cd17928">
    <property type="entry name" value="DEXDc_SecA"/>
    <property type="match status" value="1"/>
</dbReference>
<dbReference type="InterPro" id="IPR004027">
    <property type="entry name" value="SEC_C_motif"/>
</dbReference>
<keyword evidence="6 15" id="KW-0963">Cytoplasm</keyword>
<evidence type="ECO:0000313" key="21">
    <source>
        <dbReference type="EMBL" id="OGH78547.1"/>
    </source>
</evidence>
<proteinExistence type="inferred from homology"/>
<gene>
    <name evidence="15" type="primary">secA</name>
    <name evidence="21" type="ORF">A2983_02680</name>
</gene>
<dbReference type="PROSITE" id="PS51194">
    <property type="entry name" value="HELICASE_CTER"/>
    <property type="match status" value="1"/>
</dbReference>
<keyword evidence="12 15" id="KW-1278">Translocase</keyword>
<comment type="caution">
    <text evidence="21">The sequence shown here is derived from an EMBL/GenBank/DDBJ whole genome shotgun (WGS) entry which is preliminary data.</text>
</comment>
<dbReference type="GO" id="GO:0008564">
    <property type="term" value="F:protein-exporting ATPase activity"/>
    <property type="evidence" value="ECO:0007669"/>
    <property type="project" value="UniProtKB-EC"/>
</dbReference>
<keyword evidence="13 15" id="KW-0811">Translocation</keyword>
<dbReference type="FunFam" id="3.90.1440.10:FF:000002">
    <property type="entry name" value="Protein translocase subunit SecA"/>
    <property type="match status" value="1"/>
</dbReference>
<feature type="region of interest" description="Disordered" evidence="17">
    <location>
        <begin position="269"/>
        <end position="289"/>
    </location>
</feature>
<feature type="domain" description="SecA family profile" evidence="20">
    <location>
        <begin position="2"/>
        <end position="621"/>
    </location>
</feature>
<dbReference type="EC" id="7.4.2.8" evidence="15"/>
<evidence type="ECO:0000259" key="18">
    <source>
        <dbReference type="PROSITE" id="PS51192"/>
    </source>
</evidence>
<feature type="binding site" evidence="15">
    <location>
        <position position="534"/>
    </location>
    <ligand>
        <name>ATP</name>
        <dbReference type="ChEBI" id="CHEBI:30616"/>
    </ligand>
</feature>
<evidence type="ECO:0000256" key="15">
    <source>
        <dbReference type="HAMAP-Rule" id="MF_01382"/>
    </source>
</evidence>
<dbReference type="PANTHER" id="PTHR30612">
    <property type="entry name" value="SECA INNER MEMBRANE COMPONENT OF SEC PROTEIN SECRETION SYSTEM"/>
    <property type="match status" value="1"/>
</dbReference>
<dbReference type="Pfam" id="PF07516">
    <property type="entry name" value="SecA_SW"/>
    <property type="match status" value="1"/>
</dbReference>
<evidence type="ECO:0000256" key="10">
    <source>
        <dbReference type="ARBA" id="ARBA00022840"/>
    </source>
</evidence>
<dbReference type="InterPro" id="IPR044722">
    <property type="entry name" value="SecA_SF2_C"/>
</dbReference>
<evidence type="ECO:0000256" key="8">
    <source>
        <dbReference type="ARBA" id="ARBA00022741"/>
    </source>
</evidence>
<evidence type="ECO:0000259" key="20">
    <source>
        <dbReference type="PROSITE" id="PS51196"/>
    </source>
</evidence>
<dbReference type="SUPFAM" id="SSF81886">
    <property type="entry name" value="Helical scaffold and wing domains of SecA"/>
    <property type="match status" value="1"/>
</dbReference>
<dbReference type="Gene3D" id="3.40.50.300">
    <property type="entry name" value="P-loop containing nucleotide triphosphate hydrolases"/>
    <property type="match status" value="2"/>
</dbReference>
<dbReference type="EMBL" id="MFQH01000006">
    <property type="protein sequence ID" value="OGH78547.1"/>
    <property type="molecule type" value="Genomic_DNA"/>
</dbReference>
<dbReference type="Proteomes" id="UP000177040">
    <property type="component" value="Unassembled WGS sequence"/>
</dbReference>
<dbReference type="SMART" id="SM00958">
    <property type="entry name" value="SecA_PP_bind"/>
    <property type="match status" value="1"/>
</dbReference>
<dbReference type="SUPFAM" id="SSF52540">
    <property type="entry name" value="P-loop containing nucleoside triphosphate hydrolases"/>
    <property type="match status" value="2"/>
</dbReference>
<dbReference type="PRINTS" id="PR00906">
    <property type="entry name" value="SECA"/>
</dbReference>
<dbReference type="InterPro" id="IPR001650">
    <property type="entry name" value="Helicase_C-like"/>
</dbReference>
<dbReference type="GO" id="GO:0006605">
    <property type="term" value="P:protein targeting"/>
    <property type="evidence" value="ECO:0007669"/>
    <property type="project" value="UniProtKB-UniRule"/>
</dbReference>
<evidence type="ECO:0000256" key="1">
    <source>
        <dbReference type="ARBA" id="ARBA00001947"/>
    </source>
</evidence>
<dbReference type="GO" id="GO:0046872">
    <property type="term" value="F:metal ion binding"/>
    <property type="evidence" value="ECO:0007669"/>
    <property type="project" value="UniProtKB-KW"/>
</dbReference>
<comment type="function">
    <text evidence="15">Part of the Sec protein translocase complex. Interacts with the SecYEG preprotein conducting channel. Has a central role in coupling the hydrolysis of ATP to the transfer of proteins into and across the cell membrane, serving as an ATP-driven molecular motor driving the stepwise translocation of polypeptide chains across the membrane.</text>
</comment>
<dbReference type="InterPro" id="IPR000185">
    <property type="entry name" value="SecA"/>
</dbReference>
<keyword evidence="7" id="KW-0479">Metal-binding</keyword>
<sequence length="919" mass="103847">MISLFKKYFGPGNRRLVEKLQPIVAEINGFESLVSVLSDEQLKAKTPEFKERLTKGETLEAILPEAFAVVREASKRATGMRHYDVQMIGGIVLHRGMIAEMRTGEGKTLVATLPVYLNALAGKGVHLVTVNDYLAKRDAVWMGKIYDWLGMTVGIIQNQRVSFIYDVTVEDEFLRLSTRQEAYRCDITYGTNNEFGFDYLRDNMVPDLGEMVMRPGTEMNFAIVDEVDSILIDEARTPLIISAPAEEATEEYYRFADLVRQLKENKSATPQEGFLGSTRNKPEQASLDQGDYNLDEKMHSSTLTENGITKFEQWLGIANIYEEGGIRTIHHIEQALKAQVLFKRDRDYIVEGNEIIIIDEFTGRKMPGRRYSEGLHQALEAKEKLAIQKESQTLATITFQNLFRMYGKLSGMTGTAATEAEELFKIYHLEVVTIPTNKIDQRTDRPDRIYKTEAGKFQAVAEIIKECRTKNQPVLIGTISVEKNERLSEYLHALEIPHEILNAKNHEREGEIIAQAGRPDAVTLATNMAGRGVDIKLGGVPAIPADIELVNKAGGLFVLGTERHESRRIDNQLRGRAARQGDPGMTQFFVSTEDDLMRIFGGDRLKSVMTRLNVPDDMPIEQKMLTSLLENAQKKVEAHNFDIRKHLLEYDDVLNKQRTVIYEKRRKILDVARRENAIAELGAMINEDIEHEIESVVSFHTNAVEAGDWNVVEIYETVRTIFPLEESDKEKLLSFSAARGTSNFDDVTTRDSIVKHLLEKAKLAFDALQTEVNDKFPVPEHAKQMFLELQKGILLRAIDTFWVDHLVAIDYLRAGIGLQGYGQRDPLIEYKKQSFTMFHQLLSDIQKEVVYSFFKIGIGVHIAPSIMENANLQMSGAEKTAGEVAELAHKQSSDPEQKIGRNEPCYCGSGKKFKKCHGA</sequence>
<accession>A0A1F6N3R0</accession>
<dbReference type="SUPFAM" id="SSF81767">
    <property type="entry name" value="Pre-protein crosslinking domain of SecA"/>
    <property type="match status" value="1"/>
</dbReference>
<dbReference type="InterPro" id="IPR014018">
    <property type="entry name" value="SecA_motor_DEAD"/>
</dbReference>
<dbReference type="AlphaFoldDB" id="A0A1F6N3R0"/>
<evidence type="ECO:0000256" key="12">
    <source>
        <dbReference type="ARBA" id="ARBA00022967"/>
    </source>
</evidence>
<keyword evidence="4 15" id="KW-0813">Transport</keyword>
<feature type="domain" description="Helicase ATP-binding" evidence="18">
    <location>
        <begin position="88"/>
        <end position="263"/>
    </location>
</feature>
<evidence type="ECO:0000256" key="4">
    <source>
        <dbReference type="ARBA" id="ARBA00022448"/>
    </source>
</evidence>
<keyword evidence="9" id="KW-0862">Zinc</keyword>
<dbReference type="InterPro" id="IPR011115">
    <property type="entry name" value="SecA_DEAD"/>
</dbReference>
<dbReference type="Gene3D" id="3.90.1440.10">
    <property type="entry name" value="SecA, preprotein cross-linking domain"/>
    <property type="match status" value="1"/>
</dbReference>
<protein>
    <recommendedName>
        <fullName evidence="15 16">Protein translocase subunit SecA</fullName>
        <ecNumber evidence="15">7.4.2.8</ecNumber>
    </recommendedName>
</protein>
<dbReference type="Pfam" id="PF01043">
    <property type="entry name" value="SecA_PP_bind"/>
    <property type="match status" value="1"/>
</dbReference>
<feature type="binding site" evidence="15">
    <location>
        <begin position="104"/>
        <end position="108"/>
    </location>
    <ligand>
        <name>ATP</name>
        <dbReference type="ChEBI" id="CHEBI:30616"/>
    </ligand>
</feature>
<comment type="similarity">
    <text evidence="3 15 16">Belongs to the SecA family.</text>
</comment>